<organism evidence="2 3">
    <name type="scientific">Paenibacillus taichungensis</name>
    <dbReference type="NCBI Taxonomy" id="484184"/>
    <lineage>
        <taxon>Bacteria</taxon>
        <taxon>Bacillati</taxon>
        <taxon>Bacillota</taxon>
        <taxon>Bacilli</taxon>
        <taxon>Bacillales</taxon>
        <taxon>Paenibacillaceae</taxon>
        <taxon>Paenibacillus</taxon>
    </lineage>
</organism>
<dbReference type="EMBL" id="JABMCC010000107">
    <property type="protein sequence ID" value="NUU54824.1"/>
    <property type="molecule type" value="Genomic_DNA"/>
</dbReference>
<keyword evidence="3" id="KW-1185">Reference proteome</keyword>
<feature type="region of interest" description="Disordered" evidence="1">
    <location>
        <begin position="335"/>
        <end position="370"/>
    </location>
</feature>
<name>A0ABX2MLC2_9BACL</name>
<dbReference type="InterPro" id="IPR027417">
    <property type="entry name" value="P-loop_NTPase"/>
</dbReference>
<evidence type="ECO:0000313" key="3">
    <source>
        <dbReference type="Proteomes" id="UP000577724"/>
    </source>
</evidence>
<gene>
    <name evidence="2" type="ORF">HP548_12115</name>
</gene>
<sequence>MHIAVICKQANYDRISAALIELNSHLQISQPLTSWNTALEYIHGAKIDGVVIEESISFFSQVSSLPLPSLVYSGHHRDFRDAAKKWITSLGLAITSISEEKHPEDSKQETEVIITSPENNQSKKLKTGTRVAIVAKDSNLVELITSFGGIQIVASTSSFQDVMSLETLNQPEVIFIEEGVMPKEEPTLRELKINQIVTEYKDVEGVRLVMMLFERKNTRVYKKMIEKGFYNFLAKNNVTSADIERLIKVPRTHQDTIEYQDEELVVPVHVENEVQQLDPSENNNQPDENSKPQADISMEESIAKKSFLMSRSSEPTTTIDEKKVVKDVRVETTAEGFSNHSEVSAKESEEASQIPAVLETPEPEVPKPTKRKPFFQNIFRKVILPDAISQTSSPKLIEKKMDDQIGRVSNQTVFAYPMPHRVLFYSPKGGAGSTSIVVDLAEGAADNALGVAEIAYSYGQIAGRLGLHPSYTISDSPDGMEELAVCKEKYLCSPWIYSVKKPFNDTLVKEWLVRAERAFGGKTILADLQSQSSPLILMASHEWCTKSIWVVQNTSSHLGMAELQMSHLKKMGNDWRKIGILIQGGTKERLPWEEELGIPVIGTLPSDMLSKDWRLNLQDIMAEYLRMPVIV</sequence>
<dbReference type="Proteomes" id="UP000577724">
    <property type="component" value="Unassembled WGS sequence"/>
</dbReference>
<reference evidence="2 3" key="1">
    <citation type="submission" date="2020-05" db="EMBL/GenBank/DDBJ databases">
        <title>Genome Sequencing of Type Strains.</title>
        <authorList>
            <person name="Lemaire J.F."/>
            <person name="Inderbitzin P."/>
            <person name="Gregorio O.A."/>
            <person name="Collins S.B."/>
            <person name="Wespe N."/>
            <person name="Knight-Connoni V."/>
        </authorList>
    </citation>
    <scope>NUCLEOTIDE SEQUENCE [LARGE SCALE GENOMIC DNA]</scope>
    <source>
        <strain evidence="2 3">DSM 19942</strain>
    </source>
</reference>
<dbReference type="Gene3D" id="3.40.50.300">
    <property type="entry name" value="P-loop containing nucleotide triphosphate hydrolases"/>
    <property type="match status" value="1"/>
</dbReference>
<protein>
    <submittedName>
        <fullName evidence="2">Uncharacterized protein</fullName>
    </submittedName>
</protein>
<comment type="caution">
    <text evidence="2">The sequence shown here is derived from an EMBL/GenBank/DDBJ whole genome shotgun (WGS) entry which is preliminary data.</text>
</comment>
<dbReference type="GeneID" id="97131460"/>
<dbReference type="RefSeq" id="WP_175381770.1">
    <property type="nucleotide sequence ID" value="NZ_CBCRYD010000035.1"/>
</dbReference>
<proteinExistence type="predicted"/>
<evidence type="ECO:0000313" key="2">
    <source>
        <dbReference type="EMBL" id="NUU54824.1"/>
    </source>
</evidence>
<evidence type="ECO:0000256" key="1">
    <source>
        <dbReference type="SAM" id="MobiDB-lite"/>
    </source>
</evidence>
<accession>A0ABX2MLC2</accession>